<dbReference type="GO" id="GO:0016787">
    <property type="term" value="F:hydrolase activity"/>
    <property type="evidence" value="ECO:0007669"/>
    <property type="project" value="UniProtKB-KW"/>
</dbReference>
<dbReference type="InterPro" id="IPR051044">
    <property type="entry name" value="MAG_DAG_Lipase"/>
</dbReference>
<feature type="compositionally biased region" description="Pro residues" evidence="1">
    <location>
        <begin position="345"/>
        <end position="354"/>
    </location>
</feature>
<dbReference type="InterPro" id="IPR029058">
    <property type="entry name" value="AB_hydrolase_fold"/>
</dbReference>
<feature type="region of interest" description="Disordered" evidence="1">
    <location>
        <begin position="1"/>
        <end position="22"/>
    </location>
</feature>
<reference evidence="3 4" key="1">
    <citation type="submission" date="2018-10" db="EMBL/GenBank/DDBJ databases">
        <title>Complete genome sequence of Brevundimonas naejangsanensis BRV3.</title>
        <authorList>
            <person name="Berrios L."/>
            <person name="Ely B."/>
        </authorList>
    </citation>
    <scope>NUCLEOTIDE SEQUENCE [LARGE SCALE GENOMIC DNA]</scope>
    <source>
        <strain evidence="3 4">BRV3</strain>
    </source>
</reference>
<name>A0A494RJ56_9CAUL</name>
<evidence type="ECO:0000313" key="4">
    <source>
        <dbReference type="Proteomes" id="UP000276984"/>
    </source>
</evidence>
<proteinExistence type="predicted"/>
<dbReference type="Pfam" id="PF12146">
    <property type="entry name" value="Hydrolase_4"/>
    <property type="match status" value="1"/>
</dbReference>
<gene>
    <name evidence="3" type="ORF">D8I30_01525</name>
</gene>
<keyword evidence="3" id="KW-0378">Hydrolase</keyword>
<evidence type="ECO:0000256" key="1">
    <source>
        <dbReference type="SAM" id="MobiDB-lite"/>
    </source>
</evidence>
<evidence type="ECO:0000313" key="3">
    <source>
        <dbReference type="EMBL" id="AYG94004.1"/>
    </source>
</evidence>
<dbReference type="InterPro" id="IPR022742">
    <property type="entry name" value="Hydrolase_4"/>
</dbReference>
<dbReference type="EMBL" id="CP032707">
    <property type="protein sequence ID" value="AYG94004.1"/>
    <property type="molecule type" value="Genomic_DNA"/>
</dbReference>
<dbReference type="Proteomes" id="UP000276984">
    <property type="component" value="Chromosome"/>
</dbReference>
<dbReference type="PRINTS" id="PR00111">
    <property type="entry name" value="ABHYDROLASE"/>
</dbReference>
<dbReference type="InterPro" id="IPR000073">
    <property type="entry name" value="AB_hydrolase_1"/>
</dbReference>
<accession>A0A494RJ56</accession>
<sequence>MRRGRPAAPSSVLLRKPPSPTRGEGRWIAVCLSLALAACATPHLQPSLTPPAGFSGPRIEEGTLGRGAFVVQDGASLPYLRWTPEDEPPWAVIVALHGFNDHYASFRLAGPWWATRGIETWAYDQRGFGLAPNRGEFAPESLTSQDLRTIVSLVRAERPDALIVVAGESMGGASAIAAFGSEAPPDADRVVLLAPAVWGWSSQTALNRASLWTAARLMGAKQVEPPAFAVRDIRASDNTLELIRNGRDPLSILSTRFDSLYGLVDLMEMATRRLGGIETPTLLLYGAHDQIIAKRPMRRALEQAGPRSNLTTGYYAQGWHILNRDLQAEAVFADVEAWLRDPAAPLPSGAPPVLPALQADPKAR</sequence>
<evidence type="ECO:0000259" key="2">
    <source>
        <dbReference type="Pfam" id="PF12146"/>
    </source>
</evidence>
<dbReference type="Gene3D" id="3.40.50.1820">
    <property type="entry name" value="alpha/beta hydrolase"/>
    <property type="match status" value="1"/>
</dbReference>
<dbReference type="PANTHER" id="PTHR11614">
    <property type="entry name" value="PHOSPHOLIPASE-RELATED"/>
    <property type="match status" value="1"/>
</dbReference>
<organism evidence="3 4">
    <name type="scientific">Brevundimonas naejangsanensis</name>
    <dbReference type="NCBI Taxonomy" id="588932"/>
    <lineage>
        <taxon>Bacteria</taxon>
        <taxon>Pseudomonadati</taxon>
        <taxon>Pseudomonadota</taxon>
        <taxon>Alphaproteobacteria</taxon>
        <taxon>Caulobacterales</taxon>
        <taxon>Caulobacteraceae</taxon>
        <taxon>Brevundimonas</taxon>
    </lineage>
</organism>
<feature type="domain" description="Serine aminopeptidase S33" evidence="2">
    <location>
        <begin position="88"/>
        <end position="325"/>
    </location>
</feature>
<dbReference type="SUPFAM" id="SSF53474">
    <property type="entry name" value="alpha/beta-Hydrolases"/>
    <property type="match status" value="1"/>
</dbReference>
<dbReference type="AlphaFoldDB" id="A0A494RJ56"/>
<protein>
    <submittedName>
        <fullName evidence="3">Alpha/beta fold hydrolase</fullName>
    </submittedName>
</protein>
<keyword evidence="4" id="KW-1185">Reference proteome</keyword>
<dbReference type="OrthoDB" id="9806902at2"/>
<feature type="region of interest" description="Disordered" evidence="1">
    <location>
        <begin position="345"/>
        <end position="364"/>
    </location>
</feature>